<dbReference type="PRINTS" id="PR00080">
    <property type="entry name" value="SDRFAMILY"/>
</dbReference>
<keyword evidence="2" id="KW-0521">NADP</keyword>
<keyword evidence="7" id="KW-1185">Reference proteome</keyword>
<accession>A0A0S2W6E0</accession>
<dbReference type="PIRSF" id="PIRSF000126">
    <property type="entry name" value="11-beta-HSD1"/>
    <property type="match status" value="1"/>
</dbReference>
<dbReference type="GO" id="GO:0004316">
    <property type="term" value="F:3-oxoacyl-[acyl-carrier-protein] reductase (NADPH) activity"/>
    <property type="evidence" value="ECO:0007669"/>
    <property type="project" value="UniProtKB-EC"/>
</dbReference>
<dbReference type="InterPro" id="IPR036291">
    <property type="entry name" value="NAD(P)-bd_dom_sf"/>
</dbReference>
<dbReference type="OrthoDB" id="9808814at2"/>
<dbReference type="InterPro" id="IPR002347">
    <property type="entry name" value="SDR_fam"/>
</dbReference>
<dbReference type="EC" id="1.1.1.100" evidence="5"/>
<dbReference type="Gene3D" id="3.40.50.720">
    <property type="entry name" value="NAD(P)-binding Rossmann-like Domain"/>
    <property type="match status" value="1"/>
</dbReference>
<reference evidence="6 8" key="3">
    <citation type="submission" date="2018-04" db="EMBL/GenBank/DDBJ databases">
        <title>Genomic Encyclopedia of Type Strains, Phase IV (KMG-IV): sequencing the most valuable type-strain genomes for metagenomic binning, comparative biology and taxonomic classification.</title>
        <authorList>
            <person name="Goeker M."/>
        </authorList>
    </citation>
    <scope>NUCLEOTIDE SEQUENCE [LARGE SCALE GENOMIC DNA]</scope>
    <source>
        <strain evidence="6 8">DSM 26588</strain>
    </source>
</reference>
<dbReference type="PATRIC" id="fig|1297617.4.peg.2571"/>
<gene>
    <name evidence="6" type="ORF">C7373_1155</name>
    <name evidence="5" type="ORF">IB211_02500c</name>
</gene>
<comment type="similarity">
    <text evidence="1 4">Belongs to the short-chain dehydrogenases/reductases (SDR) family.</text>
</comment>
<organism evidence="5 7">
    <name type="scientific">Intestinimonas butyriciproducens</name>
    <dbReference type="NCBI Taxonomy" id="1297617"/>
    <lineage>
        <taxon>Bacteria</taxon>
        <taxon>Bacillati</taxon>
        <taxon>Bacillota</taxon>
        <taxon>Clostridia</taxon>
        <taxon>Eubacteriales</taxon>
        <taxon>Intestinimonas</taxon>
    </lineage>
</organism>
<sequence>MKALVTGASSGIGREIARVLAARGCDLVLTARREERLRALASELSMVRVTILPADLSSREGCRALYRAAQGENIDILVNNAGLGLFGPFDETDLEAELGMLDVNIIAMHMLMKLFLPDLEAKDRGYILNVASSAAFLPGPLLSSYYASKAYVLRLSEAVAEELRRAGSGVRISVLCPGPVQTEFDQVANVCFSAPSLSSRRVAECAVNGMFRGKPVIVPGARMKAVRLAQRLVPDRLLARICWHVQRKKSGT</sequence>
<dbReference type="SUPFAM" id="SSF51735">
    <property type="entry name" value="NAD(P)-binding Rossmann-fold domains"/>
    <property type="match status" value="1"/>
</dbReference>
<dbReference type="RefSeq" id="WP_058118216.1">
    <property type="nucleotide sequence ID" value="NZ_CAUFHD010000021.1"/>
</dbReference>
<evidence type="ECO:0000256" key="4">
    <source>
        <dbReference type="RuleBase" id="RU000363"/>
    </source>
</evidence>
<dbReference type="Pfam" id="PF00106">
    <property type="entry name" value="adh_short"/>
    <property type="match status" value="1"/>
</dbReference>
<dbReference type="PANTHER" id="PTHR43391">
    <property type="entry name" value="RETINOL DEHYDROGENASE-RELATED"/>
    <property type="match status" value="1"/>
</dbReference>
<evidence type="ECO:0000313" key="5">
    <source>
        <dbReference type="EMBL" id="ALP94891.1"/>
    </source>
</evidence>
<dbReference type="Proteomes" id="UP000064844">
    <property type="component" value="Chromosome"/>
</dbReference>
<dbReference type="GeneID" id="93229995"/>
<dbReference type="STRING" id="1297617.IB211_02500c"/>
<dbReference type="EMBL" id="QEKK01000015">
    <property type="protein sequence ID" value="PVY46458.1"/>
    <property type="molecule type" value="Genomic_DNA"/>
</dbReference>
<dbReference type="KEGG" id="ibu:IB211_02500c"/>
<evidence type="ECO:0000313" key="7">
    <source>
        <dbReference type="Proteomes" id="UP000064844"/>
    </source>
</evidence>
<evidence type="ECO:0000256" key="3">
    <source>
        <dbReference type="ARBA" id="ARBA00023002"/>
    </source>
</evidence>
<evidence type="ECO:0000313" key="6">
    <source>
        <dbReference type="EMBL" id="PVY46458.1"/>
    </source>
</evidence>
<dbReference type="PANTHER" id="PTHR43391:SF14">
    <property type="entry name" value="DEHYDROGENASE_REDUCTASE SDR FAMILY PROTEIN 7-LIKE"/>
    <property type="match status" value="1"/>
</dbReference>
<dbReference type="GO" id="GO:0005829">
    <property type="term" value="C:cytosol"/>
    <property type="evidence" value="ECO:0007669"/>
    <property type="project" value="TreeGrafter"/>
</dbReference>
<dbReference type="CDD" id="cd05233">
    <property type="entry name" value="SDR_c"/>
    <property type="match status" value="1"/>
</dbReference>
<evidence type="ECO:0000313" key="8">
    <source>
        <dbReference type="Proteomes" id="UP000245778"/>
    </source>
</evidence>
<evidence type="ECO:0000256" key="1">
    <source>
        <dbReference type="ARBA" id="ARBA00006484"/>
    </source>
</evidence>
<evidence type="ECO:0000256" key="2">
    <source>
        <dbReference type="ARBA" id="ARBA00022857"/>
    </source>
</evidence>
<dbReference type="Proteomes" id="UP000245778">
    <property type="component" value="Unassembled WGS sequence"/>
</dbReference>
<protein>
    <submittedName>
        <fullName evidence="5">3-oxoacyl reductase</fullName>
        <ecNumber evidence="5">1.1.1.100</ecNumber>
    </submittedName>
</protein>
<reference evidence="5 7" key="1">
    <citation type="journal article" date="2015" name="Nat. Commun.">
        <title>Production of butyrate from lysine and the Amadori product fructoselysine by a human gut commensal.</title>
        <authorList>
            <person name="Bui T.P."/>
            <person name="Ritari J."/>
            <person name="Boeren S."/>
            <person name="de Waard P."/>
            <person name="Plugge C.M."/>
            <person name="de Vos W.M."/>
        </authorList>
    </citation>
    <scope>NUCLEOTIDE SEQUENCE [LARGE SCALE GENOMIC DNA]</scope>
    <source>
        <strain evidence="5 7">AF211</strain>
    </source>
</reference>
<name>A0A0S2W6E0_9FIRM</name>
<dbReference type="eggNOG" id="COG0300">
    <property type="taxonomic scope" value="Bacteria"/>
</dbReference>
<keyword evidence="3 5" id="KW-0560">Oxidoreductase</keyword>
<reference evidence="7" key="2">
    <citation type="submission" date="2015-04" db="EMBL/GenBank/DDBJ databases">
        <title>A butyrogenic pathway from the amino acid lysine in a human gut commensal.</title>
        <authorList>
            <person name="de Vos W.M."/>
            <person name="Bui N.T.P."/>
            <person name="Plugge C.M."/>
            <person name="Ritari J."/>
        </authorList>
    </citation>
    <scope>NUCLEOTIDE SEQUENCE [LARGE SCALE GENOMIC DNA]</scope>
    <source>
        <strain evidence="7">AF211</strain>
    </source>
</reference>
<dbReference type="EMBL" id="CP011307">
    <property type="protein sequence ID" value="ALP94891.1"/>
    <property type="molecule type" value="Genomic_DNA"/>
</dbReference>
<dbReference type="AlphaFoldDB" id="A0A0S2W6E0"/>
<dbReference type="PRINTS" id="PR00081">
    <property type="entry name" value="GDHRDH"/>
</dbReference>
<proteinExistence type="inferred from homology"/>